<organism evidence="2 3">
    <name type="scientific">Phytophthora infestans</name>
    <name type="common">Potato late blight agent</name>
    <name type="synonym">Botrytis infestans</name>
    <dbReference type="NCBI Taxonomy" id="4787"/>
    <lineage>
        <taxon>Eukaryota</taxon>
        <taxon>Sar</taxon>
        <taxon>Stramenopiles</taxon>
        <taxon>Oomycota</taxon>
        <taxon>Peronosporomycetes</taxon>
        <taxon>Peronosporales</taxon>
        <taxon>Peronosporaceae</taxon>
        <taxon>Phytophthora</taxon>
    </lineage>
</organism>
<feature type="compositionally biased region" description="Basic and acidic residues" evidence="1">
    <location>
        <begin position="1"/>
        <end position="21"/>
    </location>
</feature>
<evidence type="ECO:0000313" key="3">
    <source>
        <dbReference type="Proteomes" id="UP000704712"/>
    </source>
</evidence>
<gene>
    <name evidence="2" type="ORF">GN958_ATG03813</name>
</gene>
<feature type="region of interest" description="Disordered" evidence="1">
    <location>
        <begin position="60"/>
        <end position="87"/>
    </location>
</feature>
<feature type="region of interest" description="Disordered" evidence="1">
    <location>
        <begin position="1"/>
        <end position="46"/>
    </location>
</feature>
<reference evidence="2" key="1">
    <citation type="submission" date="2020-03" db="EMBL/GenBank/DDBJ databases">
        <title>Hybrid Assembly of Korean Phytophthora infestans isolates.</title>
        <authorList>
            <person name="Prokchorchik M."/>
            <person name="Lee Y."/>
            <person name="Seo J."/>
            <person name="Cho J.-H."/>
            <person name="Park Y.-E."/>
            <person name="Jang D.-C."/>
            <person name="Im J.-S."/>
            <person name="Choi J.-G."/>
            <person name="Park H.-J."/>
            <person name="Lee G.-B."/>
            <person name="Lee Y.-G."/>
            <person name="Hong S.-Y."/>
            <person name="Cho K."/>
            <person name="Sohn K.H."/>
        </authorList>
    </citation>
    <scope>NUCLEOTIDE SEQUENCE</scope>
    <source>
        <strain evidence="2">KR_2_A2</strain>
    </source>
</reference>
<dbReference type="EMBL" id="JAACNO010000535">
    <property type="protein sequence ID" value="KAF4146994.1"/>
    <property type="molecule type" value="Genomic_DNA"/>
</dbReference>
<sequence>MAKHRVADIRRDEKQAKENRAIARATSAVAAQKGERDRVADEEIRGGQAREQALVQLHKKQPIAAEKRKRTPMSHHVADDGVNDQGPSTDSGYKLYIQLVLTMWHSMCCKNLSPGNSPQRENAPLSSSCVTRSLSMDAGEADINNTAVATVRFFSRFR</sequence>
<feature type="compositionally biased region" description="Low complexity" evidence="1">
    <location>
        <begin position="22"/>
        <end position="31"/>
    </location>
</feature>
<dbReference type="Proteomes" id="UP000704712">
    <property type="component" value="Unassembled WGS sequence"/>
</dbReference>
<comment type="caution">
    <text evidence="2">The sequence shown here is derived from an EMBL/GenBank/DDBJ whole genome shotgun (WGS) entry which is preliminary data.</text>
</comment>
<accession>A0A8S9V6H7</accession>
<feature type="compositionally biased region" description="Basic and acidic residues" evidence="1">
    <location>
        <begin position="33"/>
        <end position="45"/>
    </location>
</feature>
<evidence type="ECO:0000256" key="1">
    <source>
        <dbReference type="SAM" id="MobiDB-lite"/>
    </source>
</evidence>
<evidence type="ECO:0000313" key="2">
    <source>
        <dbReference type="EMBL" id="KAF4146994.1"/>
    </source>
</evidence>
<feature type="compositionally biased region" description="Basic residues" evidence="1">
    <location>
        <begin position="60"/>
        <end position="73"/>
    </location>
</feature>
<dbReference type="AlphaFoldDB" id="A0A8S9V6H7"/>
<proteinExistence type="predicted"/>
<protein>
    <submittedName>
        <fullName evidence="2">Uncharacterized protein</fullName>
    </submittedName>
</protein>
<name>A0A8S9V6H7_PHYIN</name>